<name>A0A2P2LZX4_RHIMU</name>
<accession>A0A2P2LZX4</accession>
<protein>
    <submittedName>
        <fullName evidence="1">Uncharacterized protein</fullName>
    </submittedName>
</protein>
<proteinExistence type="predicted"/>
<evidence type="ECO:0000313" key="1">
    <source>
        <dbReference type="EMBL" id="MBX23513.1"/>
    </source>
</evidence>
<dbReference type="EMBL" id="GGEC01043029">
    <property type="protein sequence ID" value="MBX23513.1"/>
    <property type="molecule type" value="Transcribed_RNA"/>
</dbReference>
<sequence length="57" mass="6913">MSRDSVCHLIMPCQYRNITDSLHYLQKGSQRLENFKLLYRTKHAWCPYNDKLAEKMH</sequence>
<organism evidence="1">
    <name type="scientific">Rhizophora mucronata</name>
    <name type="common">Asiatic mangrove</name>
    <dbReference type="NCBI Taxonomy" id="61149"/>
    <lineage>
        <taxon>Eukaryota</taxon>
        <taxon>Viridiplantae</taxon>
        <taxon>Streptophyta</taxon>
        <taxon>Embryophyta</taxon>
        <taxon>Tracheophyta</taxon>
        <taxon>Spermatophyta</taxon>
        <taxon>Magnoliopsida</taxon>
        <taxon>eudicotyledons</taxon>
        <taxon>Gunneridae</taxon>
        <taxon>Pentapetalae</taxon>
        <taxon>rosids</taxon>
        <taxon>fabids</taxon>
        <taxon>Malpighiales</taxon>
        <taxon>Rhizophoraceae</taxon>
        <taxon>Rhizophora</taxon>
    </lineage>
</organism>
<dbReference type="AlphaFoldDB" id="A0A2P2LZX4"/>
<reference evidence="1" key="1">
    <citation type="submission" date="2018-02" db="EMBL/GenBank/DDBJ databases">
        <title>Rhizophora mucronata_Transcriptome.</title>
        <authorList>
            <person name="Meera S.P."/>
            <person name="Sreeshan A."/>
            <person name="Augustine A."/>
        </authorList>
    </citation>
    <scope>NUCLEOTIDE SEQUENCE</scope>
    <source>
        <tissue evidence="1">Leaf</tissue>
    </source>
</reference>